<keyword evidence="2" id="KW-0805">Transcription regulation</keyword>
<dbReference type="PANTHER" id="PTHR11064:SF115">
    <property type="entry name" value="NUCLEAR TRANSCRIPTION FACTOR Y SUBUNIT B-9"/>
    <property type="match status" value="1"/>
</dbReference>
<feature type="domain" description="Transcription factor CBF/NF-Y/archaeal histone" evidence="7">
    <location>
        <begin position="53"/>
        <end position="116"/>
    </location>
</feature>
<feature type="region of interest" description="Disordered" evidence="6">
    <location>
        <begin position="1"/>
        <end position="23"/>
    </location>
</feature>
<evidence type="ECO:0000256" key="3">
    <source>
        <dbReference type="ARBA" id="ARBA00023125"/>
    </source>
</evidence>
<dbReference type="PANTHER" id="PTHR11064">
    <property type="entry name" value="CCAAT-BINDING TRANSCRIPTION FACTOR-RELATED"/>
    <property type="match status" value="1"/>
</dbReference>
<dbReference type="SUPFAM" id="SSF47113">
    <property type="entry name" value="Histone-fold"/>
    <property type="match status" value="1"/>
</dbReference>
<reference evidence="8 9" key="1">
    <citation type="journal article" date="2023" name="bioRxiv">
        <title>Genome report: Whole genome sequence and annotation of Penstemon davidsonii.</title>
        <authorList>
            <person name="Ostevik K.L."/>
            <person name="Alabady M."/>
            <person name="Zhang M."/>
            <person name="Rausher M.D."/>
        </authorList>
    </citation>
    <scope>NUCLEOTIDE SEQUENCE [LARGE SCALE GENOMIC DNA]</scope>
    <source>
        <strain evidence="8">DNT005</strain>
        <tissue evidence="8">Whole leaf</tissue>
    </source>
</reference>
<dbReference type="InterPro" id="IPR009072">
    <property type="entry name" value="Histone-fold"/>
</dbReference>
<evidence type="ECO:0000256" key="6">
    <source>
        <dbReference type="SAM" id="MobiDB-lite"/>
    </source>
</evidence>
<evidence type="ECO:0000256" key="4">
    <source>
        <dbReference type="ARBA" id="ARBA00023159"/>
    </source>
</evidence>
<dbReference type="Gene3D" id="1.10.20.10">
    <property type="entry name" value="Histone, subunit A"/>
    <property type="match status" value="1"/>
</dbReference>
<protein>
    <recommendedName>
        <fullName evidence="7">Transcription factor CBF/NF-Y/archaeal histone domain-containing protein</fullName>
    </recommendedName>
</protein>
<evidence type="ECO:0000256" key="5">
    <source>
        <dbReference type="ARBA" id="ARBA00023163"/>
    </source>
</evidence>
<evidence type="ECO:0000313" key="8">
    <source>
        <dbReference type="EMBL" id="KAK4480333.1"/>
    </source>
</evidence>
<keyword evidence="4" id="KW-0010">Activator</keyword>
<sequence>METGRSSNSNRKSSTETPRSGIFNDISGITNISTYLNNSNAQETFKRDADQYMPLANVIKIMRHILPPHANIADDAKETIQECVSELISFITSEANEKCHREYRKTITPEDIISAMGTLGFNNYVEPLTIYLNKIRIQEAERNSMQHFPFVKRNASYVQLEPQVTRPPTQAGYAPSPVTYLVNPNNYVGPSQMSNNYIQNLGDQGGSSSNNIKFDSFMQFK</sequence>
<dbReference type="PRINTS" id="PR00615">
    <property type="entry name" value="CCAATSUBUNTA"/>
</dbReference>
<comment type="similarity">
    <text evidence="1">Belongs to the NFYB/HAP3 subunit family.</text>
</comment>
<evidence type="ECO:0000313" key="9">
    <source>
        <dbReference type="Proteomes" id="UP001291926"/>
    </source>
</evidence>
<name>A0ABR0CTD6_9LAMI</name>
<dbReference type="CDD" id="cd22907">
    <property type="entry name" value="HFD_NFYB"/>
    <property type="match status" value="1"/>
</dbReference>
<accession>A0ABR0CTD6</accession>
<feature type="compositionally biased region" description="Polar residues" evidence="6">
    <location>
        <begin position="1"/>
        <end position="18"/>
    </location>
</feature>
<keyword evidence="5" id="KW-0804">Transcription</keyword>
<proteinExistence type="inferred from homology"/>
<evidence type="ECO:0000259" key="7">
    <source>
        <dbReference type="Pfam" id="PF00808"/>
    </source>
</evidence>
<keyword evidence="9" id="KW-1185">Reference proteome</keyword>
<evidence type="ECO:0000256" key="2">
    <source>
        <dbReference type="ARBA" id="ARBA00023015"/>
    </source>
</evidence>
<gene>
    <name evidence="8" type="ORF">RD792_013404</name>
</gene>
<keyword evidence="3" id="KW-0238">DNA-binding</keyword>
<dbReference type="Proteomes" id="UP001291926">
    <property type="component" value="Unassembled WGS sequence"/>
</dbReference>
<dbReference type="InterPro" id="IPR003958">
    <property type="entry name" value="CBFA_NFYB_domain"/>
</dbReference>
<evidence type="ECO:0000256" key="1">
    <source>
        <dbReference type="ARBA" id="ARBA00009053"/>
    </source>
</evidence>
<dbReference type="InterPro" id="IPR027113">
    <property type="entry name" value="Transc_fact_NFYB/HAP3"/>
</dbReference>
<dbReference type="Pfam" id="PF00808">
    <property type="entry name" value="CBFD_NFYB_HMF"/>
    <property type="match status" value="1"/>
</dbReference>
<dbReference type="EMBL" id="JAYDYQ010002686">
    <property type="protein sequence ID" value="KAK4480333.1"/>
    <property type="molecule type" value="Genomic_DNA"/>
</dbReference>
<dbReference type="PROSITE" id="PS00685">
    <property type="entry name" value="NFYB_HAP3"/>
    <property type="match status" value="1"/>
</dbReference>
<dbReference type="InterPro" id="IPR003956">
    <property type="entry name" value="Transcrpt_fac_NFYB/HAP3_CS"/>
</dbReference>
<organism evidence="8 9">
    <name type="scientific">Penstemon davidsonii</name>
    <dbReference type="NCBI Taxonomy" id="160366"/>
    <lineage>
        <taxon>Eukaryota</taxon>
        <taxon>Viridiplantae</taxon>
        <taxon>Streptophyta</taxon>
        <taxon>Embryophyta</taxon>
        <taxon>Tracheophyta</taxon>
        <taxon>Spermatophyta</taxon>
        <taxon>Magnoliopsida</taxon>
        <taxon>eudicotyledons</taxon>
        <taxon>Gunneridae</taxon>
        <taxon>Pentapetalae</taxon>
        <taxon>asterids</taxon>
        <taxon>lamiids</taxon>
        <taxon>Lamiales</taxon>
        <taxon>Plantaginaceae</taxon>
        <taxon>Cheloneae</taxon>
        <taxon>Penstemon</taxon>
    </lineage>
</organism>
<comment type="caution">
    <text evidence="8">The sequence shown here is derived from an EMBL/GenBank/DDBJ whole genome shotgun (WGS) entry which is preliminary data.</text>
</comment>